<reference evidence="1 2" key="1">
    <citation type="journal article" date="2020" name="ISME J.">
        <title>Comparative genomics reveals insights into cyanobacterial evolution and habitat adaptation.</title>
        <authorList>
            <person name="Chen M.Y."/>
            <person name="Teng W.K."/>
            <person name="Zhao L."/>
            <person name="Hu C.X."/>
            <person name="Zhou Y.K."/>
            <person name="Han B.P."/>
            <person name="Song L.R."/>
            <person name="Shu W.S."/>
        </authorList>
    </citation>
    <scope>NUCLEOTIDE SEQUENCE [LARGE SCALE GENOMIC DNA]</scope>
    <source>
        <strain evidence="1 2">FACHB-252</strain>
    </source>
</reference>
<evidence type="ECO:0000313" key="2">
    <source>
        <dbReference type="Proteomes" id="UP000606396"/>
    </source>
</evidence>
<dbReference type="Proteomes" id="UP000606396">
    <property type="component" value="Unassembled WGS sequence"/>
</dbReference>
<dbReference type="InterPro" id="IPR052159">
    <property type="entry name" value="Competence_DNA_uptake"/>
</dbReference>
<dbReference type="EMBL" id="JACJTC010000033">
    <property type="protein sequence ID" value="MBD2615888.1"/>
    <property type="molecule type" value="Genomic_DNA"/>
</dbReference>
<dbReference type="PANTHER" id="PTHR30619:SF1">
    <property type="entry name" value="RECOMBINATION PROTEIN 2"/>
    <property type="match status" value="1"/>
</dbReference>
<dbReference type="SUPFAM" id="SSF56281">
    <property type="entry name" value="Metallo-hydrolase/oxidoreductase"/>
    <property type="match status" value="1"/>
</dbReference>
<evidence type="ECO:0000313" key="1">
    <source>
        <dbReference type="EMBL" id="MBD2615888.1"/>
    </source>
</evidence>
<dbReference type="InterPro" id="IPR036866">
    <property type="entry name" value="RibonucZ/Hydroxyglut_hydro"/>
</dbReference>
<sequence length="387" mass="43177">MVSKIDFFPVDNGDMTLIELESGRTILIDVNIRAAADDSNDSTPDVVKMLRVKLKRDRQGRLYVDVFLLSHPDQDHCRGLDKHFHLGSPDTYSKSDDKIFIREIWSSPIVFRRASKILTLCEDAKAFNTEARRRVKYYRDNHLFGVGDGDRIQIMGEDENGKTDNLGSILVKVGELVTKVNGVVDSSMTARLLGPLPKSDNEEEEEALAKNRSSVILRFDIKGGGVDAACRFLTGGDAEVAVWERLWKEHKNTGWLEYDILQTPHHCSWRSLSHESWSDLGEKAKVSEDARSALSQGYDGAVIVASCKPISANDSDPPCIRAEREYEAIAKEASGSFQCTGEYPTKTSPDIMEFEIGQYGPRLKSQPTRRPIIYTSGAVGRQPLAHG</sequence>
<name>A0ABR8HJ66_NOSPU</name>
<keyword evidence="2" id="KW-1185">Reference proteome</keyword>
<accession>A0ABR8HJ66</accession>
<proteinExistence type="predicted"/>
<protein>
    <submittedName>
        <fullName evidence="1">Metallohydrolase</fullName>
    </submittedName>
</protein>
<gene>
    <name evidence="1" type="ORF">H6G94_32350</name>
</gene>
<comment type="caution">
    <text evidence="1">The sequence shown here is derived from an EMBL/GenBank/DDBJ whole genome shotgun (WGS) entry which is preliminary data.</text>
</comment>
<dbReference type="Gene3D" id="3.60.15.10">
    <property type="entry name" value="Ribonuclease Z/Hydroxyacylglutathione hydrolase-like"/>
    <property type="match status" value="1"/>
</dbReference>
<dbReference type="PANTHER" id="PTHR30619">
    <property type="entry name" value="DNA INTERNALIZATION/COMPETENCE PROTEIN COMEC/REC2"/>
    <property type="match status" value="1"/>
</dbReference>
<organism evidence="1 2">
    <name type="scientific">Nostoc punctiforme FACHB-252</name>
    <dbReference type="NCBI Taxonomy" id="1357509"/>
    <lineage>
        <taxon>Bacteria</taxon>
        <taxon>Bacillati</taxon>
        <taxon>Cyanobacteriota</taxon>
        <taxon>Cyanophyceae</taxon>
        <taxon>Nostocales</taxon>
        <taxon>Nostocaceae</taxon>
        <taxon>Nostoc</taxon>
    </lineage>
</organism>